<protein>
    <recommendedName>
        <fullName evidence="2">DNA polymerase III subunit delta'</fullName>
        <ecNumber evidence="1">2.7.7.7</ecNumber>
    </recommendedName>
</protein>
<evidence type="ECO:0000256" key="4">
    <source>
        <dbReference type="ARBA" id="ARBA00022695"/>
    </source>
</evidence>
<keyword evidence="4" id="KW-0548">Nucleotidyltransferase</keyword>
<evidence type="ECO:0000256" key="2">
    <source>
        <dbReference type="ARBA" id="ARBA00014363"/>
    </source>
</evidence>
<dbReference type="EMBL" id="BRLB01000029">
    <property type="protein sequence ID" value="GKX32225.1"/>
    <property type="molecule type" value="Genomic_DNA"/>
</dbReference>
<accession>A0A9W5YGS8</accession>
<proteinExistence type="predicted"/>
<name>A0A9W5YGS8_9FIRM</name>
<organism evidence="9 10">
    <name type="scientific">Vallitalea longa</name>
    <dbReference type="NCBI Taxonomy" id="2936439"/>
    <lineage>
        <taxon>Bacteria</taxon>
        <taxon>Bacillati</taxon>
        <taxon>Bacillota</taxon>
        <taxon>Clostridia</taxon>
        <taxon>Lachnospirales</taxon>
        <taxon>Vallitaleaceae</taxon>
        <taxon>Vallitalea</taxon>
    </lineage>
</organism>
<keyword evidence="5" id="KW-0235">DNA replication</keyword>
<feature type="domain" description="DNA polymerase III delta subunit C-terminal" evidence="8">
    <location>
        <begin position="227"/>
        <end position="326"/>
    </location>
</feature>
<dbReference type="InterPro" id="IPR050238">
    <property type="entry name" value="DNA_Rep/Repair_Clamp_Loader"/>
</dbReference>
<dbReference type="Pfam" id="PF13177">
    <property type="entry name" value="DNA_pol3_delta2"/>
    <property type="match status" value="1"/>
</dbReference>
<dbReference type="Gene3D" id="3.40.50.300">
    <property type="entry name" value="P-loop containing nucleotide triphosphate hydrolases"/>
    <property type="match status" value="1"/>
</dbReference>
<dbReference type="InterPro" id="IPR015199">
    <property type="entry name" value="DNA_pol_III_delta_C"/>
</dbReference>
<evidence type="ECO:0000256" key="1">
    <source>
        <dbReference type="ARBA" id="ARBA00012417"/>
    </source>
</evidence>
<dbReference type="PANTHER" id="PTHR11669">
    <property type="entry name" value="REPLICATION FACTOR C / DNA POLYMERASE III GAMMA-TAU SUBUNIT"/>
    <property type="match status" value="1"/>
</dbReference>
<evidence type="ECO:0000256" key="3">
    <source>
        <dbReference type="ARBA" id="ARBA00022679"/>
    </source>
</evidence>
<comment type="caution">
    <text evidence="9">The sequence shown here is derived from an EMBL/GenBank/DDBJ whole genome shotgun (WGS) entry which is preliminary data.</text>
</comment>
<comment type="catalytic activity">
    <reaction evidence="7">
        <text>DNA(n) + a 2'-deoxyribonucleoside 5'-triphosphate = DNA(n+1) + diphosphate</text>
        <dbReference type="Rhea" id="RHEA:22508"/>
        <dbReference type="Rhea" id="RHEA-COMP:17339"/>
        <dbReference type="Rhea" id="RHEA-COMP:17340"/>
        <dbReference type="ChEBI" id="CHEBI:33019"/>
        <dbReference type="ChEBI" id="CHEBI:61560"/>
        <dbReference type="ChEBI" id="CHEBI:173112"/>
        <dbReference type="EC" id="2.7.7.7"/>
    </reaction>
</comment>
<evidence type="ECO:0000313" key="9">
    <source>
        <dbReference type="EMBL" id="GKX32225.1"/>
    </source>
</evidence>
<evidence type="ECO:0000256" key="7">
    <source>
        <dbReference type="ARBA" id="ARBA00049244"/>
    </source>
</evidence>
<keyword evidence="3" id="KW-0808">Transferase</keyword>
<dbReference type="GO" id="GO:0003887">
    <property type="term" value="F:DNA-directed DNA polymerase activity"/>
    <property type="evidence" value="ECO:0007669"/>
    <property type="project" value="UniProtKB-KW"/>
</dbReference>
<dbReference type="Pfam" id="PF09115">
    <property type="entry name" value="DNApol3-delta_C"/>
    <property type="match status" value="1"/>
</dbReference>
<dbReference type="RefSeq" id="WP_281819682.1">
    <property type="nucleotide sequence ID" value="NZ_BRLB01000029.1"/>
</dbReference>
<keyword evidence="6" id="KW-0239">DNA-directed DNA polymerase</keyword>
<dbReference type="Gene3D" id="1.20.272.10">
    <property type="match status" value="1"/>
</dbReference>
<dbReference type="SUPFAM" id="SSF52540">
    <property type="entry name" value="P-loop containing nucleoside triphosphate hydrolases"/>
    <property type="match status" value="1"/>
</dbReference>
<dbReference type="InterPro" id="IPR008921">
    <property type="entry name" value="DNA_pol3_clamp-load_cplx_C"/>
</dbReference>
<evidence type="ECO:0000256" key="5">
    <source>
        <dbReference type="ARBA" id="ARBA00022705"/>
    </source>
</evidence>
<evidence type="ECO:0000313" key="10">
    <source>
        <dbReference type="Proteomes" id="UP001144256"/>
    </source>
</evidence>
<dbReference type="InterPro" id="IPR027417">
    <property type="entry name" value="P-loop_NTPase"/>
</dbReference>
<evidence type="ECO:0000256" key="6">
    <source>
        <dbReference type="ARBA" id="ARBA00022932"/>
    </source>
</evidence>
<gene>
    <name evidence="9" type="ORF">SH1V18_47050</name>
</gene>
<sequence length="329" mass="37810">MYTFDEIIGHEEIINHLQSAIKNSKVSHAYIIDGEKGIGKKLIANTFAKTLQCEKRSVTPCDNCTSCKTFDSLNNPDVIYVEQTKKTGIGVDDIREQINQDINIKPYAYPYKIYIVDNADTMTEQAQNALLKTIEEPPAYVVILLLSNNINKFLITIISRCVVLKLRPIKPDKVNDYVMKTLNVSDDKAELITSFAQGIIGKAKELASSCEFLDMRESMIDIVECIIKGDDYEILEISNKFDDYKDTIQDFLDLFMTWLRDLLIIKKINDESYIINRDKYRTLLKQSQVLSYNKISVMIENINKAKNLLKQNANYKLVIEMMILQTKEN</sequence>
<keyword evidence="10" id="KW-1185">Reference proteome</keyword>
<dbReference type="GO" id="GO:0003677">
    <property type="term" value="F:DNA binding"/>
    <property type="evidence" value="ECO:0007669"/>
    <property type="project" value="InterPro"/>
</dbReference>
<reference evidence="9" key="1">
    <citation type="submission" date="2022-06" db="EMBL/GenBank/DDBJ databases">
        <title>Vallitalea longa sp. nov., an anaerobic bacterium isolated from marine sediment.</title>
        <authorList>
            <person name="Hirano S."/>
            <person name="Terahara T."/>
            <person name="Mori K."/>
            <person name="Hamada M."/>
            <person name="Matsumoto R."/>
            <person name="Kobayashi T."/>
        </authorList>
    </citation>
    <scope>NUCLEOTIDE SEQUENCE</scope>
    <source>
        <strain evidence="9">SH18-1</strain>
    </source>
</reference>
<dbReference type="EC" id="2.7.7.7" evidence="1"/>
<dbReference type="SUPFAM" id="SSF48019">
    <property type="entry name" value="post-AAA+ oligomerization domain-like"/>
    <property type="match status" value="1"/>
</dbReference>
<dbReference type="GO" id="GO:0009360">
    <property type="term" value="C:DNA polymerase III complex"/>
    <property type="evidence" value="ECO:0007669"/>
    <property type="project" value="InterPro"/>
</dbReference>
<dbReference type="PANTHER" id="PTHR11669:SF8">
    <property type="entry name" value="DNA POLYMERASE III SUBUNIT DELTA"/>
    <property type="match status" value="1"/>
</dbReference>
<dbReference type="Proteomes" id="UP001144256">
    <property type="component" value="Unassembled WGS sequence"/>
</dbReference>
<evidence type="ECO:0000259" key="8">
    <source>
        <dbReference type="Pfam" id="PF09115"/>
    </source>
</evidence>
<dbReference type="GO" id="GO:0006261">
    <property type="term" value="P:DNA-templated DNA replication"/>
    <property type="evidence" value="ECO:0007669"/>
    <property type="project" value="TreeGrafter"/>
</dbReference>
<dbReference type="AlphaFoldDB" id="A0A9W5YGS8"/>